<dbReference type="Gene3D" id="6.10.130.10">
    <property type="entry name" value="Ubiquitin-protein ligase E3A, N-terminal zinc-binding domain (AZUL)"/>
    <property type="match status" value="1"/>
</dbReference>
<evidence type="ECO:0000256" key="4">
    <source>
        <dbReference type="ARBA" id="ARBA00022490"/>
    </source>
</evidence>
<dbReference type="FunFam" id="3.30.2160.10:FF:000004">
    <property type="entry name" value="probable E3 ubiquitin-protein ligase HERC4 isoform X1"/>
    <property type="match status" value="1"/>
</dbReference>
<evidence type="ECO:0000256" key="8">
    <source>
        <dbReference type="SAM" id="MobiDB-lite"/>
    </source>
</evidence>
<dbReference type="OMA" id="RSICESF"/>
<feature type="compositionally biased region" description="Low complexity" evidence="8">
    <location>
        <begin position="1"/>
        <end position="14"/>
    </location>
</feature>
<dbReference type="Gene3D" id="3.30.2160.10">
    <property type="entry name" value="Hect, E3 ligase catalytic domain"/>
    <property type="match status" value="1"/>
</dbReference>
<comment type="subcellular location">
    <subcellularLocation>
        <location evidence="2">Cytoplasm</location>
    </subcellularLocation>
</comment>
<dbReference type="GeneID" id="68107290"/>
<dbReference type="InterPro" id="IPR032353">
    <property type="entry name" value="AZUL"/>
</dbReference>
<proteinExistence type="predicted"/>
<evidence type="ECO:0000256" key="7">
    <source>
        <dbReference type="PROSITE-ProRule" id="PRU00104"/>
    </source>
</evidence>
<accession>A0A6A5C3Q1</accession>
<dbReference type="PANTHER" id="PTHR45700">
    <property type="entry name" value="UBIQUITIN-PROTEIN LIGASE E3C"/>
    <property type="match status" value="1"/>
</dbReference>
<dbReference type="VEuPathDB" id="AmoebaDB:FDP41_000072"/>
<dbReference type="PROSITE" id="PS50237">
    <property type="entry name" value="HECT"/>
    <property type="match status" value="1"/>
</dbReference>
<dbReference type="GO" id="GO:0000209">
    <property type="term" value="P:protein polyubiquitination"/>
    <property type="evidence" value="ECO:0007669"/>
    <property type="project" value="InterPro"/>
</dbReference>
<dbReference type="InterPro" id="IPR042556">
    <property type="entry name" value="AZUL_sf"/>
</dbReference>
<gene>
    <name evidence="10" type="ORF">FDP41_000072</name>
</gene>
<keyword evidence="4" id="KW-0963">Cytoplasm</keyword>
<dbReference type="CDD" id="cd00078">
    <property type="entry name" value="HECTc"/>
    <property type="match status" value="1"/>
</dbReference>
<evidence type="ECO:0000256" key="3">
    <source>
        <dbReference type="ARBA" id="ARBA00012485"/>
    </source>
</evidence>
<reference evidence="10 11" key="1">
    <citation type="journal article" date="2019" name="Sci. Rep.">
        <title>Nanopore sequencing improves the draft genome of the human pathogenic amoeba Naegleria fowleri.</title>
        <authorList>
            <person name="Liechti N."/>
            <person name="Schurch N."/>
            <person name="Bruggmann R."/>
            <person name="Wittwer M."/>
        </authorList>
    </citation>
    <scope>NUCLEOTIDE SEQUENCE [LARGE SCALE GENOMIC DNA]</scope>
    <source>
        <strain evidence="10 11">ATCC 30894</strain>
    </source>
</reference>
<evidence type="ECO:0000256" key="2">
    <source>
        <dbReference type="ARBA" id="ARBA00004496"/>
    </source>
</evidence>
<dbReference type="Gene3D" id="3.90.1750.10">
    <property type="entry name" value="Hect, E3 ligase catalytic domains"/>
    <property type="match status" value="1"/>
</dbReference>
<dbReference type="GO" id="GO:0005737">
    <property type="term" value="C:cytoplasm"/>
    <property type="evidence" value="ECO:0007669"/>
    <property type="project" value="UniProtKB-SubCell"/>
</dbReference>
<keyword evidence="11" id="KW-1185">Reference proteome</keyword>
<organism evidence="10 11">
    <name type="scientific">Naegleria fowleri</name>
    <name type="common">Brain eating amoeba</name>
    <dbReference type="NCBI Taxonomy" id="5763"/>
    <lineage>
        <taxon>Eukaryota</taxon>
        <taxon>Discoba</taxon>
        <taxon>Heterolobosea</taxon>
        <taxon>Tetramitia</taxon>
        <taxon>Eutetramitia</taxon>
        <taxon>Vahlkampfiidae</taxon>
        <taxon>Naegleria</taxon>
    </lineage>
</organism>
<dbReference type="InterPro" id="IPR044611">
    <property type="entry name" value="E3A/B/C-like"/>
</dbReference>
<dbReference type="EMBL" id="VFQX01000001">
    <property type="protein sequence ID" value="KAF0985033.1"/>
    <property type="molecule type" value="Genomic_DNA"/>
</dbReference>
<dbReference type="PANTHER" id="PTHR45700:SF8">
    <property type="entry name" value="HECT-TYPE E3 UBIQUITIN TRANSFERASE"/>
    <property type="match status" value="1"/>
</dbReference>
<evidence type="ECO:0000256" key="5">
    <source>
        <dbReference type="ARBA" id="ARBA00022679"/>
    </source>
</evidence>
<dbReference type="VEuPathDB" id="AmoebaDB:NfTy_026080"/>
<sequence length="757" mass="87535">MLSSWNTSSASTTNIGHPSKDVEMGERRFNGEEQFKQLLSIGIFNNRTLLKLMVHAYFYQLTQGCGLEHCKNPHCKRNTSVNETEAAKQAIEFAKKAFDKTNPQFFICDIVNPILPNFSPTLDLCVQEECLQRILEDNAKSGDYAVFMDIIKRVFSSDSSLSYSFQSRDALYRKPTKEKNQIDNSSVERVYKVILGTKNDSVINCLTHAIEELGKRFNSHVDRVQNVKFVVVVLQCPLLMEPSSHRSLLLLMQGILKLSSNLLKQLKEVLSYTPKEYLSSFVSIFQQFITVQLYSRGYIDEGIAYATRLLGIINAANEKKPFDDKVDYREFYNDAVNNIVDIKEDYIRWTKAQSTPNHGFEYFNFCEFPYILDPNFKSKILQLDAEIQQNKELRNAFISSLFRQPTSLFCVLKVDRHNLLQTALNEIMNRADDLKKQLRVKFIGEEGIDEGGVRKEFFQLIVKQIFDVNYGMFEYDEKNRTFWFNSHSFESGDDFKLIGIVIGLAIYNSIILDIHFPLVVYKKMLGLKPNLEDLKETFPELGKGLQQLLDFEGDVEDVFCRTFQVETEVFGHVETHDLKPNGGNIPVTNENREEYVKLFVEWKLEKSIERQFRAFIEGFKMVCSDQTILDLFRAEEIELLICGSPVLDFEALERTTKYADGYDRDDPLIRDFWDIVHHFSEEEKKKFLMFCTGSDRVPIKGLGELGFVIVRNGDDDKRLPTAHTCFNHLLLPRYSSKEVMRERLLTAINNCMGFGLQ</sequence>
<dbReference type="FunFam" id="3.30.2410.10:FF:000003">
    <property type="entry name" value="probable E3 ubiquitin-protein ligase HERC4 isoform X1"/>
    <property type="match status" value="1"/>
</dbReference>
<dbReference type="SUPFAM" id="SSF56204">
    <property type="entry name" value="Hect, E3 ligase catalytic domain"/>
    <property type="match status" value="1"/>
</dbReference>
<keyword evidence="5" id="KW-0808">Transferase</keyword>
<evidence type="ECO:0000313" key="11">
    <source>
        <dbReference type="Proteomes" id="UP000444721"/>
    </source>
</evidence>
<protein>
    <recommendedName>
        <fullName evidence="3">HECT-type E3 ubiquitin transferase</fullName>
        <ecNumber evidence="3">2.3.2.26</ecNumber>
    </recommendedName>
</protein>
<dbReference type="Gene3D" id="3.30.2410.10">
    <property type="entry name" value="Hect, E3 ligase catalytic domain"/>
    <property type="match status" value="1"/>
</dbReference>
<dbReference type="InterPro" id="IPR035983">
    <property type="entry name" value="Hect_E3_ubiquitin_ligase"/>
</dbReference>
<evidence type="ECO:0000256" key="1">
    <source>
        <dbReference type="ARBA" id="ARBA00000885"/>
    </source>
</evidence>
<dbReference type="InterPro" id="IPR000569">
    <property type="entry name" value="HECT_dom"/>
</dbReference>
<keyword evidence="6 7" id="KW-0833">Ubl conjugation pathway</keyword>
<evidence type="ECO:0000256" key="6">
    <source>
        <dbReference type="ARBA" id="ARBA00022786"/>
    </source>
</evidence>
<dbReference type="VEuPathDB" id="AmoebaDB:NF0010750"/>
<dbReference type="OrthoDB" id="5981550at2759"/>
<dbReference type="EC" id="2.3.2.26" evidence="3"/>
<comment type="catalytic activity">
    <reaction evidence="1">
        <text>S-ubiquitinyl-[E2 ubiquitin-conjugating enzyme]-L-cysteine + [acceptor protein]-L-lysine = [E2 ubiquitin-conjugating enzyme]-L-cysteine + N(6)-ubiquitinyl-[acceptor protein]-L-lysine.</text>
        <dbReference type="EC" id="2.3.2.26"/>
    </reaction>
</comment>
<dbReference type="AlphaFoldDB" id="A0A6A5C3Q1"/>
<dbReference type="SMART" id="SM00119">
    <property type="entry name" value="HECTc"/>
    <property type="match status" value="1"/>
</dbReference>
<dbReference type="RefSeq" id="XP_044569746.1">
    <property type="nucleotide sequence ID" value="XM_044710918.1"/>
</dbReference>
<dbReference type="GO" id="GO:0061630">
    <property type="term" value="F:ubiquitin protein ligase activity"/>
    <property type="evidence" value="ECO:0007669"/>
    <property type="project" value="UniProtKB-EC"/>
</dbReference>
<dbReference type="Pfam" id="PF00632">
    <property type="entry name" value="HECT"/>
    <property type="match status" value="1"/>
</dbReference>
<name>A0A6A5C3Q1_NAEFO</name>
<dbReference type="Pfam" id="PF16558">
    <property type="entry name" value="AZUL"/>
    <property type="match status" value="1"/>
</dbReference>
<feature type="active site" description="Glycyl thioester intermediate" evidence="7">
    <location>
        <position position="725"/>
    </location>
</feature>
<evidence type="ECO:0000259" key="9">
    <source>
        <dbReference type="PROSITE" id="PS50237"/>
    </source>
</evidence>
<evidence type="ECO:0000313" key="10">
    <source>
        <dbReference type="EMBL" id="KAF0985033.1"/>
    </source>
</evidence>
<dbReference type="Proteomes" id="UP000444721">
    <property type="component" value="Unassembled WGS sequence"/>
</dbReference>
<comment type="caution">
    <text evidence="10">The sequence shown here is derived from an EMBL/GenBank/DDBJ whole genome shotgun (WGS) entry which is preliminary data.</text>
</comment>
<feature type="domain" description="HECT" evidence="9">
    <location>
        <begin position="430"/>
        <end position="757"/>
    </location>
</feature>
<feature type="region of interest" description="Disordered" evidence="8">
    <location>
        <begin position="1"/>
        <end position="22"/>
    </location>
</feature>